<proteinExistence type="predicted"/>
<accession>A0ABQ4BX41</accession>
<organism evidence="1 2">
    <name type="scientific">Asanoa iriomotensis</name>
    <dbReference type="NCBI Taxonomy" id="234613"/>
    <lineage>
        <taxon>Bacteria</taxon>
        <taxon>Bacillati</taxon>
        <taxon>Actinomycetota</taxon>
        <taxon>Actinomycetes</taxon>
        <taxon>Micromonosporales</taxon>
        <taxon>Micromonosporaceae</taxon>
        <taxon>Asanoa</taxon>
    </lineage>
</organism>
<reference evidence="1 2" key="1">
    <citation type="submission" date="2021-01" db="EMBL/GenBank/DDBJ databases">
        <title>Whole genome shotgun sequence of Asanoa iriomotensis NBRC 100142.</title>
        <authorList>
            <person name="Komaki H."/>
            <person name="Tamura T."/>
        </authorList>
    </citation>
    <scope>NUCLEOTIDE SEQUENCE [LARGE SCALE GENOMIC DNA]</scope>
    <source>
        <strain evidence="1 2">NBRC 100142</strain>
    </source>
</reference>
<gene>
    <name evidence="1" type="ORF">Air01nite_11820</name>
</gene>
<evidence type="ECO:0008006" key="3">
    <source>
        <dbReference type="Google" id="ProtNLM"/>
    </source>
</evidence>
<sequence length="125" mass="13556">MHDFIERFLETSEQHYRSDVGPERLRAAAVEFQAGLQELMNRTVTATDASGYVEATVSLGGKLVRTYVSPHALRDLTAVDLAAVCVEAIAAARASAAETFQASVGDFPSRFADLDPADLIRRSKV</sequence>
<name>A0ABQ4BX41_9ACTN</name>
<dbReference type="InterPro" id="IPR004401">
    <property type="entry name" value="YbaB/EbfC"/>
</dbReference>
<evidence type="ECO:0000313" key="1">
    <source>
        <dbReference type="EMBL" id="GIF55087.1"/>
    </source>
</evidence>
<dbReference type="InterPro" id="IPR036894">
    <property type="entry name" value="YbaB-like_sf"/>
</dbReference>
<evidence type="ECO:0000313" key="2">
    <source>
        <dbReference type="Proteomes" id="UP000624325"/>
    </source>
</evidence>
<comment type="caution">
    <text evidence="1">The sequence shown here is derived from an EMBL/GenBank/DDBJ whole genome shotgun (WGS) entry which is preliminary data.</text>
</comment>
<dbReference type="RefSeq" id="WP_203700791.1">
    <property type="nucleotide sequence ID" value="NZ_BAAALU010000005.1"/>
</dbReference>
<dbReference type="EMBL" id="BONC01000005">
    <property type="protein sequence ID" value="GIF55087.1"/>
    <property type="molecule type" value="Genomic_DNA"/>
</dbReference>
<keyword evidence="2" id="KW-1185">Reference proteome</keyword>
<dbReference type="Proteomes" id="UP000624325">
    <property type="component" value="Unassembled WGS sequence"/>
</dbReference>
<dbReference type="SUPFAM" id="SSF82607">
    <property type="entry name" value="YbaB-like"/>
    <property type="match status" value="1"/>
</dbReference>
<dbReference type="Pfam" id="PF02575">
    <property type="entry name" value="YbaB_DNA_bd"/>
    <property type="match status" value="1"/>
</dbReference>
<dbReference type="Gene3D" id="3.30.1310.10">
    <property type="entry name" value="Nucleoid-associated protein YbaB-like domain"/>
    <property type="match status" value="1"/>
</dbReference>
<protein>
    <recommendedName>
        <fullName evidence="3">YbaB/EbfC DNA-binding family protein</fullName>
    </recommendedName>
</protein>